<keyword evidence="2" id="KW-1185">Reference proteome</keyword>
<dbReference type="KEGG" id="scn:Solca_2228"/>
<name>H8KR65_SOLCM</name>
<dbReference type="eggNOG" id="COG4276">
    <property type="taxonomic scope" value="Bacteria"/>
</dbReference>
<sequence length="166" mass="19822">MAKIYSLKSVQRLPITVEKAWDFFSTPDNLSAITPSHLGFKLISHHHGSKIYPGQLIQYRIKPVLGIPIRWLTEITQVKEKEFFIDVQRYGPYDFWHHQHIFKPITNGVEMIDIVHYRPPFMFIGTLADKLFIKRQLKEIFAFRYKVIENRFGKWEDQQPLINFFD</sequence>
<gene>
    <name evidence="1" type="ordered locus">Solca_2228</name>
</gene>
<dbReference type="STRING" id="929556.Solca_2228"/>
<dbReference type="OrthoDB" id="9793552at2"/>
<organism evidence="1 2">
    <name type="scientific">Solitalea canadensis (strain ATCC 29591 / DSM 3403 / JCM 21819 / LMG 8368 / NBRC 15130 / NCIMB 12057 / USAM 9D)</name>
    <name type="common">Flexibacter canadensis</name>
    <dbReference type="NCBI Taxonomy" id="929556"/>
    <lineage>
        <taxon>Bacteria</taxon>
        <taxon>Pseudomonadati</taxon>
        <taxon>Bacteroidota</taxon>
        <taxon>Sphingobacteriia</taxon>
        <taxon>Sphingobacteriales</taxon>
        <taxon>Sphingobacteriaceae</taxon>
        <taxon>Solitalea</taxon>
    </lineage>
</organism>
<dbReference type="InterPro" id="IPR023393">
    <property type="entry name" value="START-like_dom_sf"/>
</dbReference>
<dbReference type="RefSeq" id="WP_014680498.1">
    <property type="nucleotide sequence ID" value="NC_017770.1"/>
</dbReference>
<evidence type="ECO:0008006" key="3">
    <source>
        <dbReference type="Google" id="ProtNLM"/>
    </source>
</evidence>
<evidence type="ECO:0000313" key="2">
    <source>
        <dbReference type="Proteomes" id="UP000007590"/>
    </source>
</evidence>
<dbReference type="Gene3D" id="3.30.530.20">
    <property type="match status" value="1"/>
</dbReference>
<dbReference type="AlphaFoldDB" id="H8KR65"/>
<evidence type="ECO:0000313" key="1">
    <source>
        <dbReference type="EMBL" id="AFD07271.1"/>
    </source>
</evidence>
<proteinExistence type="predicted"/>
<dbReference type="SUPFAM" id="SSF55961">
    <property type="entry name" value="Bet v1-like"/>
    <property type="match status" value="1"/>
</dbReference>
<protein>
    <recommendedName>
        <fullName evidence="3">Coenzyme Q-binding protein COQ10 START domain-containing protein</fullName>
    </recommendedName>
</protein>
<accession>H8KR65</accession>
<dbReference type="Proteomes" id="UP000007590">
    <property type="component" value="Chromosome"/>
</dbReference>
<reference evidence="1" key="1">
    <citation type="submission" date="2012-02" db="EMBL/GenBank/DDBJ databases">
        <title>The complete genome of Solitalea canadensis DSM 3403.</title>
        <authorList>
            <consortium name="US DOE Joint Genome Institute (JGI-PGF)"/>
            <person name="Lucas S."/>
            <person name="Copeland A."/>
            <person name="Lapidus A."/>
            <person name="Glavina del Rio T."/>
            <person name="Dalin E."/>
            <person name="Tice H."/>
            <person name="Bruce D."/>
            <person name="Goodwin L."/>
            <person name="Pitluck S."/>
            <person name="Peters L."/>
            <person name="Ovchinnikova G."/>
            <person name="Lu M."/>
            <person name="Kyrpides N."/>
            <person name="Mavromatis K."/>
            <person name="Ivanova N."/>
            <person name="Brettin T."/>
            <person name="Detter J.C."/>
            <person name="Han C."/>
            <person name="Larimer F."/>
            <person name="Land M."/>
            <person name="Hauser L."/>
            <person name="Markowitz V."/>
            <person name="Cheng J.-F."/>
            <person name="Hugenholtz P."/>
            <person name="Woyke T."/>
            <person name="Wu D."/>
            <person name="Spring S."/>
            <person name="Schroeder M."/>
            <person name="Kopitz M."/>
            <person name="Brambilla E."/>
            <person name="Klenk H.-P."/>
            <person name="Eisen J.A."/>
        </authorList>
    </citation>
    <scope>NUCLEOTIDE SEQUENCE</scope>
    <source>
        <strain evidence="1">DSM 3403</strain>
    </source>
</reference>
<dbReference type="EMBL" id="CP003349">
    <property type="protein sequence ID" value="AFD07271.1"/>
    <property type="molecule type" value="Genomic_DNA"/>
</dbReference>
<dbReference type="HOGENOM" id="CLU_112936_1_0_10"/>
<dbReference type="CDD" id="cd07820">
    <property type="entry name" value="SRPBCC_3"/>
    <property type="match status" value="1"/>
</dbReference>